<accession>A0A0D1CRG2</accession>
<gene>
    <name evidence="2" type="ORF">UMAG_11417</name>
</gene>
<evidence type="ECO:0000313" key="3">
    <source>
        <dbReference type="Proteomes" id="UP000000561"/>
    </source>
</evidence>
<dbReference type="EMBL" id="CM003145">
    <property type="protein sequence ID" value="KIS69188.1"/>
    <property type="molecule type" value="Genomic_DNA"/>
</dbReference>
<dbReference type="OrthoDB" id="2556606at2759"/>
<dbReference type="eggNOG" id="ENOG502RDT9">
    <property type="taxonomic scope" value="Eukaryota"/>
</dbReference>
<feature type="signal peptide" evidence="1">
    <location>
        <begin position="1"/>
        <end position="17"/>
    </location>
</feature>
<dbReference type="GeneID" id="23567303"/>
<keyword evidence="1" id="KW-0732">Signal</keyword>
<dbReference type="InParanoid" id="A0A0D1CRG2"/>
<keyword evidence="3" id="KW-1185">Reference proteome</keyword>
<reference evidence="2 3" key="1">
    <citation type="journal article" date="2006" name="Nature">
        <title>Insights from the genome of the biotrophic fungal plant pathogen Ustilago maydis.</title>
        <authorList>
            <person name="Kamper J."/>
            <person name="Kahmann R."/>
            <person name="Bolker M."/>
            <person name="Ma L.J."/>
            <person name="Brefort T."/>
            <person name="Saville B.J."/>
            <person name="Banuett F."/>
            <person name="Kronstad J.W."/>
            <person name="Gold S.E."/>
            <person name="Muller O."/>
            <person name="Perlin M.H."/>
            <person name="Wosten H.A."/>
            <person name="de Vries R."/>
            <person name="Ruiz-Herrera J."/>
            <person name="Reynaga-Pena C.G."/>
            <person name="Snetselaar K."/>
            <person name="McCann M."/>
            <person name="Perez-Martin J."/>
            <person name="Feldbrugge M."/>
            <person name="Basse C.W."/>
            <person name="Steinberg G."/>
            <person name="Ibeas J.I."/>
            <person name="Holloman W."/>
            <person name="Guzman P."/>
            <person name="Farman M."/>
            <person name="Stajich J.E."/>
            <person name="Sentandreu R."/>
            <person name="Gonzalez-Prieto J.M."/>
            <person name="Kennell J.C."/>
            <person name="Molina L."/>
            <person name="Schirawski J."/>
            <person name="Mendoza-Mendoza A."/>
            <person name="Greilinger D."/>
            <person name="Munch K."/>
            <person name="Rossel N."/>
            <person name="Scherer M."/>
            <person name="Vranes M."/>
            <person name="Ladendorf O."/>
            <person name="Vincon V."/>
            <person name="Fuchs U."/>
            <person name="Sandrock B."/>
            <person name="Meng S."/>
            <person name="Ho E.C."/>
            <person name="Cahill M.J."/>
            <person name="Boyce K.J."/>
            <person name="Klose J."/>
            <person name="Klosterman S.J."/>
            <person name="Deelstra H.J."/>
            <person name="Ortiz-Castellanos L."/>
            <person name="Li W."/>
            <person name="Sanchez-Alonso P."/>
            <person name="Schreier P.H."/>
            <person name="Hauser-Hahn I."/>
            <person name="Vaupel M."/>
            <person name="Koopmann E."/>
            <person name="Friedrich G."/>
            <person name="Voss H."/>
            <person name="Schluter T."/>
            <person name="Margolis J."/>
            <person name="Platt D."/>
            <person name="Swimmer C."/>
            <person name="Gnirke A."/>
            <person name="Chen F."/>
            <person name="Vysotskaia V."/>
            <person name="Mannhaupt G."/>
            <person name="Guldener U."/>
            <person name="Munsterkotter M."/>
            <person name="Haase D."/>
            <person name="Oesterheld M."/>
            <person name="Mewes H.W."/>
            <person name="Mauceli E.W."/>
            <person name="DeCaprio D."/>
            <person name="Wade C.M."/>
            <person name="Butler J."/>
            <person name="Young S."/>
            <person name="Jaffe D.B."/>
            <person name="Calvo S."/>
            <person name="Nusbaum C."/>
            <person name="Galagan J."/>
            <person name="Birren B.W."/>
        </authorList>
    </citation>
    <scope>NUCLEOTIDE SEQUENCE [LARGE SCALE GENOMIC DNA]</scope>
    <source>
        <strain evidence="3">DSM 14603 / FGSC 9021 / UM521</strain>
    </source>
</reference>
<organism evidence="2 3">
    <name type="scientific">Mycosarcoma maydis</name>
    <name type="common">Corn smut fungus</name>
    <name type="synonym">Ustilago maydis</name>
    <dbReference type="NCBI Taxonomy" id="5270"/>
    <lineage>
        <taxon>Eukaryota</taxon>
        <taxon>Fungi</taxon>
        <taxon>Dikarya</taxon>
        <taxon>Basidiomycota</taxon>
        <taxon>Ustilaginomycotina</taxon>
        <taxon>Ustilaginomycetes</taxon>
        <taxon>Ustilaginales</taxon>
        <taxon>Ustilaginaceae</taxon>
        <taxon>Mycosarcoma</taxon>
    </lineage>
</organism>
<dbReference type="VEuPathDB" id="FungiDB:UMAG_11417"/>
<evidence type="ECO:0000313" key="2">
    <source>
        <dbReference type="EMBL" id="KIS69188.1"/>
    </source>
</evidence>
<name>A0A0D1CRG2_MYCMD</name>
<sequence length="179" mass="20552">MIFQISLFITFITFALGGDDLGSTRPIVRKFQETLDLWTGLKDSWTLPGFHNPFTNTPPTNGWISYLEQQGREAITRSYNRFPLSEKSIESEADIERLRKFVDDPLVDRMFTVRHPTARRVAGFLIKDYANQLEKDPRNVAVYNALKLYHVQKSRALEYLPSSTKPKTHIKTGDAVSES</sequence>
<proteinExistence type="predicted"/>
<dbReference type="PHI-base" id="PHI:123391"/>
<feature type="chain" id="PRO_5002228923" evidence="1">
    <location>
        <begin position="18"/>
        <end position="179"/>
    </location>
</feature>
<evidence type="ECO:0000256" key="1">
    <source>
        <dbReference type="SAM" id="SignalP"/>
    </source>
</evidence>
<protein>
    <submittedName>
        <fullName evidence="2">Uncharacterized protein</fullName>
    </submittedName>
</protein>
<dbReference type="AlphaFoldDB" id="A0A0D1CRG2"/>
<dbReference type="KEGG" id="uma:UMAG_11417"/>
<dbReference type="Proteomes" id="UP000000561">
    <property type="component" value="Chromosome 6"/>
</dbReference>
<dbReference type="RefSeq" id="XP_011389221.1">
    <property type="nucleotide sequence ID" value="XM_011390919.1"/>
</dbReference>